<dbReference type="Gene3D" id="1.10.510.10">
    <property type="entry name" value="Transferase(Phosphotransferase) domain 1"/>
    <property type="match status" value="1"/>
</dbReference>
<keyword evidence="4" id="KW-1185">Reference proteome</keyword>
<feature type="signal peptide" evidence="2">
    <location>
        <begin position="1"/>
        <end position="18"/>
    </location>
</feature>
<name>A0A8S3QXH9_MYTED</name>
<feature type="region of interest" description="Disordered" evidence="1">
    <location>
        <begin position="77"/>
        <end position="205"/>
    </location>
</feature>
<protein>
    <submittedName>
        <fullName evidence="3">PTPN13</fullName>
    </submittedName>
</protein>
<sequence>MYLFQLTLFSLGSSLIEAAEYGLPKGMPVNISNDLEYVLCAMCDKNGEQIPEVSQLMEGELSPDAAAVEEYSRHYSNNYNSLSKENRPARSRGKYKYTHHRDNRRPRSFSGSQSRSRSRSRSPTRSYGEEKRHRNHKSSSDTYFDGQSVYHPSSMQTEVSPTTGRSYHLSDITFSSHQNGNQKAKQSEGKKQIKPKSKSFATGEHMGQSAYEKYLRIKERQKKLKVLRRGLIGEDSDDEQPIRMADRYDHMTADTRSLISTTSYQQGIFMSYLFSDQKSSFSLILFLKDLYQECSWF</sequence>
<keyword evidence="2" id="KW-0732">Signal</keyword>
<feature type="compositionally biased region" description="Polar residues" evidence="1">
    <location>
        <begin position="150"/>
        <end position="165"/>
    </location>
</feature>
<reference evidence="3" key="1">
    <citation type="submission" date="2021-03" db="EMBL/GenBank/DDBJ databases">
        <authorList>
            <person name="Bekaert M."/>
        </authorList>
    </citation>
    <scope>NUCLEOTIDE SEQUENCE</scope>
</reference>
<dbReference type="OrthoDB" id="10326506at2759"/>
<proteinExistence type="predicted"/>
<evidence type="ECO:0000256" key="1">
    <source>
        <dbReference type="SAM" id="MobiDB-lite"/>
    </source>
</evidence>
<feature type="chain" id="PRO_5035855168" evidence="2">
    <location>
        <begin position="19"/>
        <end position="297"/>
    </location>
</feature>
<gene>
    <name evidence="3" type="ORF">MEDL_15177</name>
</gene>
<comment type="caution">
    <text evidence="3">The sequence shown here is derived from an EMBL/GenBank/DDBJ whole genome shotgun (WGS) entry which is preliminary data.</text>
</comment>
<dbReference type="Proteomes" id="UP000683360">
    <property type="component" value="Unassembled WGS sequence"/>
</dbReference>
<feature type="compositionally biased region" description="Basic residues" evidence="1">
    <location>
        <begin position="89"/>
        <end position="107"/>
    </location>
</feature>
<evidence type="ECO:0000313" key="3">
    <source>
        <dbReference type="EMBL" id="CAG2200517.1"/>
    </source>
</evidence>
<organism evidence="3 4">
    <name type="scientific">Mytilus edulis</name>
    <name type="common">Blue mussel</name>
    <dbReference type="NCBI Taxonomy" id="6550"/>
    <lineage>
        <taxon>Eukaryota</taxon>
        <taxon>Metazoa</taxon>
        <taxon>Spiralia</taxon>
        <taxon>Lophotrochozoa</taxon>
        <taxon>Mollusca</taxon>
        <taxon>Bivalvia</taxon>
        <taxon>Autobranchia</taxon>
        <taxon>Pteriomorphia</taxon>
        <taxon>Mytilida</taxon>
        <taxon>Mytiloidea</taxon>
        <taxon>Mytilidae</taxon>
        <taxon>Mytilinae</taxon>
        <taxon>Mytilus</taxon>
    </lineage>
</organism>
<accession>A0A8S3QXH9</accession>
<feature type="compositionally biased region" description="Polar residues" evidence="1">
    <location>
        <begin position="172"/>
        <end position="184"/>
    </location>
</feature>
<evidence type="ECO:0000256" key="2">
    <source>
        <dbReference type="SAM" id="SignalP"/>
    </source>
</evidence>
<evidence type="ECO:0000313" key="4">
    <source>
        <dbReference type="Proteomes" id="UP000683360"/>
    </source>
</evidence>
<dbReference type="AlphaFoldDB" id="A0A8S3QXH9"/>
<dbReference type="EMBL" id="CAJPWZ010000750">
    <property type="protein sequence ID" value="CAG2200517.1"/>
    <property type="molecule type" value="Genomic_DNA"/>
</dbReference>